<gene>
    <name evidence="1" type="ORF">OWV82_010276</name>
</gene>
<keyword evidence="2" id="KW-1185">Reference proteome</keyword>
<evidence type="ECO:0000313" key="2">
    <source>
        <dbReference type="Proteomes" id="UP001164539"/>
    </source>
</evidence>
<proteinExistence type="predicted"/>
<reference evidence="1 2" key="1">
    <citation type="journal article" date="2023" name="Science">
        <title>Complex scaffold remodeling in plant triterpene biosynthesis.</title>
        <authorList>
            <person name="De La Pena R."/>
            <person name="Hodgson H."/>
            <person name="Liu J.C."/>
            <person name="Stephenson M.J."/>
            <person name="Martin A.C."/>
            <person name="Owen C."/>
            <person name="Harkess A."/>
            <person name="Leebens-Mack J."/>
            <person name="Jimenez L.E."/>
            <person name="Osbourn A."/>
            <person name="Sattely E.S."/>
        </authorList>
    </citation>
    <scope>NUCLEOTIDE SEQUENCE [LARGE SCALE GENOMIC DNA]</scope>
    <source>
        <strain evidence="2">cv. JPN11</strain>
        <tissue evidence="1">Leaf</tissue>
    </source>
</reference>
<dbReference type="EMBL" id="CM051398">
    <property type="protein sequence ID" value="KAJ4718617.1"/>
    <property type="molecule type" value="Genomic_DNA"/>
</dbReference>
<dbReference type="Proteomes" id="UP001164539">
    <property type="component" value="Chromosome 5"/>
</dbReference>
<sequence length="348" mass="41125">MLEEKDGLCYALFEEMRKMQRLACDNVRRILEEQEKLRFELETKKRKLDSWGKQLNKCEALTEHDRQKPDEDMQKNDLRNNSLESASLELKQADENVLRLVEEQKREKQEALNKILQLEKQLNAKQKLELEIEDMKGKLQVMKQLGDEDDAPVQKNMKEMTDELEQKIDYLDEMESLNQTLIVNERQSNDELQEARKELIQRWEMSGGCPNIGIKRLSEIDLKPFQNACKKKFPLKESQVQASTLCSLWQENLKNSEWHPFKIIDIGGTVQETIDEEDEKVQRLKELGEDIYTAVITALKELEKYNPSGRYVIRELWNFNKGRKATLKEVIVYMVNNIRRLKCKRKFG</sequence>
<accession>A0ACC1Y5X0</accession>
<comment type="caution">
    <text evidence="1">The sequence shown here is derived from an EMBL/GenBank/DDBJ whole genome shotgun (WGS) entry which is preliminary data.</text>
</comment>
<organism evidence="1 2">
    <name type="scientific">Melia azedarach</name>
    <name type="common">Chinaberry tree</name>
    <dbReference type="NCBI Taxonomy" id="155640"/>
    <lineage>
        <taxon>Eukaryota</taxon>
        <taxon>Viridiplantae</taxon>
        <taxon>Streptophyta</taxon>
        <taxon>Embryophyta</taxon>
        <taxon>Tracheophyta</taxon>
        <taxon>Spermatophyta</taxon>
        <taxon>Magnoliopsida</taxon>
        <taxon>eudicotyledons</taxon>
        <taxon>Gunneridae</taxon>
        <taxon>Pentapetalae</taxon>
        <taxon>rosids</taxon>
        <taxon>malvids</taxon>
        <taxon>Sapindales</taxon>
        <taxon>Meliaceae</taxon>
        <taxon>Melia</taxon>
    </lineage>
</organism>
<protein>
    <submittedName>
        <fullName evidence="1">Factor of DNA methylation 1-like</fullName>
    </submittedName>
</protein>
<name>A0ACC1Y5X0_MELAZ</name>
<evidence type="ECO:0000313" key="1">
    <source>
        <dbReference type="EMBL" id="KAJ4718617.1"/>
    </source>
</evidence>